<dbReference type="InterPro" id="IPR008979">
    <property type="entry name" value="Galactose-bd-like_sf"/>
</dbReference>
<feature type="chain" id="PRO_5038534675" description="F5/8 type C domain-containing protein" evidence="2">
    <location>
        <begin position="26"/>
        <end position="1387"/>
    </location>
</feature>
<reference evidence="4" key="1">
    <citation type="submission" date="2020-02" db="EMBL/GenBank/DDBJ databases">
        <authorList>
            <person name="Shen X.-R."/>
            <person name="Zhang Y.-X."/>
        </authorList>
    </citation>
    <scope>NUCLEOTIDE SEQUENCE</scope>
    <source>
        <strain evidence="4">SYP-B3998</strain>
    </source>
</reference>
<dbReference type="InterPro" id="IPR035088">
    <property type="entry name" value="PA_Ca-bd"/>
</dbReference>
<dbReference type="PROSITE" id="PS50022">
    <property type="entry name" value="FA58C_3"/>
    <property type="match status" value="2"/>
</dbReference>
<dbReference type="Pfam" id="PF00754">
    <property type="entry name" value="F5_F8_type_C"/>
    <property type="match status" value="1"/>
</dbReference>
<accession>A0A6G4A7Y2</accession>
<dbReference type="Gene3D" id="2.60.120.240">
    <property type="entry name" value="Protective antigen, heptamerisation domain"/>
    <property type="match status" value="1"/>
</dbReference>
<dbReference type="SUPFAM" id="SSF56988">
    <property type="entry name" value="Anthrax protective antigen"/>
    <property type="match status" value="1"/>
</dbReference>
<proteinExistence type="predicted"/>
<dbReference type="InterPro" id="IPR000421">
    <property type="entry name" value="FA58C"/>
</dbReference>
<dbReference type="PANTHER" id="PTHR45713">
    <property type="entry name" value="FTP DOMAIN-CONTAINING PROTEIN"/>
    <property type="match status" value="1"/>
</dbReference>
<organism evidence="4">
    <name type="scientific">Paenibacillus sp. SYP-B3998</name>
    <dbReference type="NCBI Taxonomy" id="2678564"/>
    <lineage>
        <taxon>Bacteria</taxon>
        <taxon>Bacillati</taxon>
        <taxon>Bacillota</taxon>
        <taxon>Bacilli</taxon>
        <taxon>Bacillales</taxon>
        <taxon>Paenibacillaceae</taxon>
        <taxon>Paenibacillus</taxon>
    </lineage>
</organism>
<dbReference type="SUPFAM" id="SSF49785">
    <property type="entry name" value="Galactose-binding domain-like"/>
    <property type="match status" value="2"/>
</dbReference>
<dbReference type="PRINTS" id="PR01391">
    <property type="entry name" value="BINARYTOXINB"/>
</dbReference>
<name>A0A6G4A7Y2_9BACL</name>
<dbReference type="InterPro" id="IPR051941">
    <property type="entry name" value="BG_Antigen-Binding_Lectin"/>
</dbReference>
<dbReference type="Gene3D" id="2.60.120.260">
    <property type="entry name" value="Galactose-binding domain-like"/>
    <property type="match status" value="2"/>
</dbReference>
<dbReference type="PANTHER" id="PTHR45713:SF6">
    <property type="entry name" value="F5_8 TYPE C DOMAIN-CONTAINING PROTEIN"/>
    <property type="match status" value="1"/>
</dbReference>
<dbReference type="Gene3D" id="3.90.182.10">
    <property type="entry name" value="Toxin - Anthrax Protective Antigen,domain 1"/>
    <property type="match status" value="1"/>
</dbReference>
<dbReference type="Pfam" id="PF03495">
    <property type="entry name" value="Binary_toxB"/>
    <property type="match status" value="1"/>
</dbReference>
<dbReference type="RefSeq" id="WP_163954238.1">
    <property type="nucleotide sequence ID" value="NZ_JAAIKC010000031.1"/>
</dbReference>
<dbReference type="Gene3D" id="2.60.20.10">
    <property type="entry name" value="Crystallins"/>
    <property type="match status" value="1"/>
</dbReference>
<dbReference type="GO" id="GO:0005576">
    <property type="term" value="C:extracellular region"/>
    <property type="evidence" value="ECO:0007669"/>
    <property type="project" value="InterPro"/>
</dbReference>
<evidence type="ECO:0000256" key="2">
    <source>
        <dbReference type="SAM" id="SignalP"/>
    </source>
</evidence>
<gene>
    <name evidence="4" type="ORF">GK047_29040</name>
</gene>
<feature type="domain" description="F5/8 type C" evidence="3">
    <location>
        <begin position="11"/>
        <end position="163"/>
    </location>
</feature>
<evidence type="ECO:0000313" key="4">
    <source>
        <dbReference type="EMBL" id="NEW09931.1"/>
    </source>
</evidence>
<protein>
    <recommendedName>
        <fullName evidence="3">F5/8 type C domain-containing protein</fullName>
    </recommendedName>
</protein>
<evidence type="ECO:0000256" key="1">
    <source>
        <dbReference type="SAM" id="MobiDB-lite"/>
    </source>
</evidence>
<dbReference type="GO" id="GO:0051260">
    <property type="term" value="P:protein homooligomerization"/>
    <property type="evidence" value="ECO:0007669"/>
    <property type="project" value="InterPro"/>
</dbReference>
<sequence>MKKSLIKKFMSIVLLLSMAAQIVLPAGVTAASSGDNLALNKQVFSDSEQGGNTANKANDGNTSTRWCANDAQIGHWWMVDLGENYNIAGTKVNWESDKAYQYKIEVSNDNSTWSLAADRRSNTASAQVSSDDFTAMGRYVRITVTGLTNGAWASISEFEVRPGKEDRNNLALNKQVSSDSEQGGNTANKANDGNKSTRWCANDPQTGHWWMVDLGENYNIAGTKVIWETGFTYQYKIEVSKDKSTWWLVADRRSNTAPAIVNSDDFTARGRYVRITVTGLTNGVWASISEFEVRPGTPLKPVSDTADSDADGINNELETNGYISSNGRVQAWDGNPVTSYYRTDSSSWSTTADPYSDQMKVTGLGMDMNVSTPARTDPWIAAYPQIKVSMNSFDVIPLGTISDKNGNSDSSTYTNAVANKDEQTHKGSISVKHGGQFKIGTSGLEKTFTYEVAMGYEGSRNWGTTSTVTNSAAKTQVWETAKTTDIARAARVKLNLQYTNYGSAPAKDVLPTFNLKLGNKIISTIKPNASTYTAPLLTTTGTQKTFGPIVVEKDSNSQDIVLSLDELKAIQLGAPLILEPVAVQASAIRWDSSQSTWKPIGDWNVYNPQIEGKTATVIFEAANGVNKEYKLAAHSSFYNPNVTIRDAIIHTVGGEVREDGIYIGGKKVTDQWSYYFSNLSDVLTQLDRLTQEGKGLLDVELVAGTRVTIHEPSAKPEPVINWVQYSSDFKRIYASVAHGDYPIGSVTADVMVNGSVQQISLQLDESGAFYYNAAPLDSAAALSYSAKITVVDARGAYRATKMIESGSKEGLSYVPLPSPVTLLPDSATKNLTTGQYDASLQNYPDAEAFVLQVESDRWSAKEVKVKTGDIESQLGTNDIRYRTWTLKITDKNGSVYSKTGTKDNLNVPSLQAWGIPDNAIKKIEVLGDNKYYNIEAYSDENFGGSVWTGDSLDCDSRNCNNQISSLRFTAVNSAGTDWTAQNIDVFFLTAAQESMNNQGTRLNTSATGVWETSVSNRGIPNDAISMIRSNSDFPMSVILFENSNFEGKARTCFLPPRGKVSLKEMGFENQMSSFKITNLLKGTSYYRGGHNSPVISKTVIVPRNGQSLPISWYISDTSDRRLNGETTDAHIRVKLLGYYANDKGYKFTKFNQLRTIEGLANVNTQIGTNVRTAKAYLVQVINRGISSDDVAVTINGVTHHLGTSDLNATAPQMSQLEGLYSPMISDLMIVPAGSDPAILNVQTQISDWKNSYIADGQTKIIIEVQGYFSDDSSLVFHPVFQKWENEPYKRWYQKINTDPNKHPQAYLIQASYRHPDRTNVDIAYKIGWIFMKINDMPAEAKASGFGGSVYSSSLFGYDNDAYTENDDFLLLENPTINSTTTVYGFFY</sequence>
<dbReference type="SMART" id="SM00231">
    <property type="entry name" value="FA58C"/>
    <property type="match status" value="2"/>
</dbReference>
<evidence type="ECO:0000259" key="3">
    <source>
        <dbReference type="PROSITE" id="PS50022"/>
    </source>
</evidence>
<dbReference type="InterPro" id="IPR037149">
    <property type="entry name" value="PA_heptamer_dom_sf"/>
</dbReference>
<dbReference type="InterPro" id="IPR003896">
    <property type="entry name" value="Bacterial_exotoxin_B"/>
</dbReference>
<feature type="domain" description="F5/8 type C" evidence="3">
    <location>
        <begin position="177"/>
        <end position="296"/>
    </location>
</feature>
<dbReference type="Pfam" id="PF22633">
    <property type="entry name" value="F5_F8_type_C_2"/>
    <property type="match status" value="1"/>
</dbReference>
<keyword evidence="2" id="KW-0732">Signal</keyword>
<comment type="caution">
    <text evidence="4">The sequence shown here is derived from an EMBL/GenBank/DDBJ whole genome shotgun (WGS) entry which is preliminary data.</text>
</comment>
<dbReference type="EMBL" id="JAAIKC010000031">
    <property type="protein sequence ID" value="NEW09931.1"/>
    <property type="molecule type" value="Genomic_DNA"/>
</dbReference>
<feature type="signal peptide" evidence="2">
    <location>
        <begin position="1"/>
        <end position="25"/>
    </location>
</feature>
<feature type="region of interest" description="Disordered" evidence="1">
    <location>
        <begin position="174"/>
        <end position="199"/>
    </location>
</feature>